<evidence type="ECO:0000313" key="1">
    <source>
        <dbReference type="EMBL" id="DAF43349.1"/>
    </source>
</evidence>
<reference evidence="1" key="1">
    <citation type="journal article" date="2021" name="Proc. Natl. Acad. Sci. U.S.A.">
        <title>A Catalog of Tens of Thousands of Viruses from Human Metagenomes Reveals Hidden Associations with Chronic Diseases.</title>
        <authorList>
            <person name="Tisza M.J."/>
            <person name="Buck C.B."/>
        </authorList>
    </citation>
    <scope>NUCLEOTIDE SEQUENCE</scope>
    <source>
        <strain evidence="1">CtEJG5</strain>
    </source>
</reference>
<sequence length="37" mass="4409">MFVLSRKIFFAFGLTGFYKTCYCVLNEELRRGELIEN</sequence>
<accession>A0A8S5RX69</accession>
<protein>
    <submittedName>
        <fullName evidence="1">Uncharacterized protein</fullName>
    </submittedName>
</protein>
<name>A0A8S5RX69_9CAUD</name>
<organism evidence="1">
    <name type="scientific">Siphoviridae sp. ctEJG5</name>
    <dbReference type="NCBI Taxonomy" id="2827814"/>
    <lineage>
        <taxon>Viruses</taxon>
        <taxon>Duplodnaviria</taxon>
        <taxon>Heunggongvirae</taxon>
        <taxon>Uroviricota</taxon>
        <taxon>Caudoviricetes</taxon>
    </lineage>
</organism>
<dbReference type="EMBL" id="BK032506">
    <property type="protein sequence ID" value="DAF43349.1"/>
    <property type="molecule type" value="Genomic_DNA"/>
</dbReference>
<proteinExistence type="predicted"/>